<reference evidence="1 2" key="1">
    <citation type="submission" date="2019-12" db="EMBL/GenBank/DDBJ databases">
        <title>Full genome sequence of a Bacillus safensis strain isolated from commercially available natto in Indonesia.</title>
        <authorList>
            <person name="Yoshida M."/>
            <person name="Uomi M."/>
            <person name="Waturangi D."/>
            <person name="Ekaputri J.J."/>
            <person name="Setiamarga D.H.E."/>
        </authorList>
    </citation>
    <scope>NUCLEOTIDE SEQUENCE [LARGE SCALE GENOMIC DNA]</scope>
    <source>
        <strain evidence="1 2">IDN1</strain>
    </source>
</reference>
<dbReference type="EMBL" id="AP021906">
    <property type="protein sequence ID" value="BBP91771.1"/>
    <property type="molecule type" value="Genomic_DNA"/>
</dbReference>
<dbReference type="Gene3D" id="3.40.50.980">
    <property type="match status" value="1"/>
</dbReference>
<sequence length="57" mass="6852">MKQPNWLLHRAYLTPDRVALIYQEKEWTFHELAQEAEVLSNRLAQASLKKKGKRLRF</sequence>
<accession>A0A5S9MFN5</accession>
<name>A0A5S9MFN5_BACIA</name>
<evidence type="ECO:0000313" key="2">
    <source>
        <dbReference type="Proteomes" id="UP000464658"/>
    </source>
</evidence>
<organism evidence="1 2">
    <name type="scientific">Bacillus safensis</name>
    <dbReference type="NCBI Taxonomy" id="561879"/>
    <lineage>
        <taxon>Bacteria</taxon>
        <taxon>Bacillati</taxon>
        <taxon>Bacillota</taxon>
        <taxon>Bacilli</taxon>
        <taxon>Bacillales</taxon>
        <taxon>Bacillaceae</taxon>
        <taxon>Bacillus</taxon>
    </lineage>
</organism>
<proteinExistence type="predicted"/>
<evidence type="ECO:0008006" key="3">
    <source>
        <dbReference type="Google" id="ProtNLM"/>
    </source>
</evidence>
<evidence type="ECO:0000313" key="1">
    <source>
        <dbReference type="EMBL" id="BBP91771.1"/>
    </source>
</evidence>
<gene>
    <name evidence="1" type="ORF">BsIDN1_53890</name>
</gene>
<dbReference type="SUPFAM" id="SSF56801">
    <property type="entry name" value="Acetyl-CoA synthetase-like"/>
    <property type="match status" value="1"/>
</dbReference>
<dbReference type="AlphaFoldDB" id="A0A5S9MFN5"/>
<protein>
    <recommendedName>
        <fullName evidence="3">AMP-dependent synthetase/ligase domain-containing protein</fullName>
    </recommendedName>
</protein>
<dbReference type="Proteomes" id="UP000464658">
    <property type="component" value="Chromosome"/>
</dbReference>